<protein>
    <submittedName>
        <fullName evidence="2">Uncharacterized protein</fullName>
    </submittedName>
</protein>
<proteinExistence type="predicted"/>
<evidence type="ECO:0000313" key="2">
    <source>
        <dbReference type="EMBL" id="KAK9771513.1"/>
    </source>
</evidence>
<sequence>MASIRPDYDHWPQKKKGAYTEAWGQPPQDEIGMKAGVPHQQVQRQVSLSVHQALILSPLTQAITISIALSVWSSSYTVTLILQRLALASGQDQLNIGKAATV</sequence>
<evidence type="ECO:0000313" key="3">
    <source>
        <dbReference type="Proteomes" id="UP001465668"/>
    </source>
</evidence>
<keyword evidence="3" id="KW-1185">Reference proteome</keyword>
<feature type="region of interest" description="Disordered" evidence="1">
    <location>
        <begin position="1"/>
        <end position="20"/>
    </location>
</feature>
<evidence type="ECO:0000256" key="1">
    <source>
        <dbReference type="SAM" id="MobiDB-lite"/>
    </source>
</evidence>
<feature type="compositionally biased region" description="Basic and acidic residues" evidence="1">
    <location>
        <begin position="1"/>
        <end position="12"/>
    </location>
</feature>
<accession>A0ABR2XCJ7</accession>
<gene>
    <name evidence="2" type="ORF">SCAR479_11852</name>
</gene>
<dbReference type="Proteomes" id="UP001465668">
    <property type="component" value="Unassembled WGS sequence"/>
</dbReference>
<reference evidence="2 3" key="1">
    <citation type="submission" date="2024-02" db="EMBL/GenBank/DDBJ databases">
        <title>First draft genome assembly of two strains of Seiridium cardinale.</title>
        <authorList>
            <person name="Emiliani G."/>
            <person name="Scali E."/>
        </authorList>
    </citation>
    <scope>NUCLEOTIDE SEQUENCE [LARGE SCALE GENOMIC DNA]</scope>
    <source>
        <strain evidence="2 3">BM-138-000479</strain>
    </source>
</reference>
<organism evidence="2 3">
    <name type="scientific">Seiridium cardinale</name>
    <dbReference type="NCBI Taxonomy" id="138064"/>
    <lineage>
        <taxon>Eukaryota</taxon>
        <taxon>Fungi</taxon>
        <taxon>Dikarya</taxon>
        <taxon>Ascomycota</taxon>
        <taxon>Pezizomycotina</taxon>
        <taxon>Sordariomycetes</taxon>
        <taxon>Xylariomycetidae</taxon>
        <taxon>Amphisphaeriales</taxon>
        <taxon>Sporocadaceae</taxon>
        <taxon>Seiridium</taxon>
    </lineage>
</organism>
<comment type="caution">
    <text evidence="2">The sequence shown here is derived from an EMBL/GenBank/DDBJ whole genome shotgun (WGS) entry which is preliminary data.</text>
</comment>
<name>A0ABR2XCJ7_9PEZI</name>
<dbReference type="EMBL" id="JARVKM010000074">
    <property type="protein sequence ID" value="KAK9771513.1"/>
    <property type="molecule type" value="Genomic_DNA"/>
</dbReference>